<dbReference type="PANTHER" id="PTHR42748:SF7">
    <property type="entry name" value="NMRA LIKE REDOX SENSOR 1-RELATED"/>
    <property type="match status" value="1"/>
</dbReference>
<dbReference type="InterPro" id="IPR051164">
    <property type="entry name" value="NmrA-like_oxidored"/>
</dbReference>
<comment type="similarity">
    <text evidence="1">Belongs to the NmrA-type oxidoreductase family.</text>
</comment>
<dbReference type="InterPro" id="IPR036291">
    <property type="entry name" value="NAD(P)-bd_dom_sf"/>
</dbReference>
<name>A0AAW0AGM7_9AGAR</name>
<protein>
    <submittedName>
        <fullName evidence="4">NmrA domain-containing protein</fullName>
    </submittedName>
</protein>
<sequence length="311" mass="33169">MSASRIAAVIGATGQQGSSVIRSLLKDRTFIPRAITRDLSSPAASNLQQQGVEIVKADAADKASLVDALRGSEALFVATVSTFPPYSAEKLSEVTLGKNIIDAAREVGVKFIVLSSVPGLKKLSGGKYSHVSIYEDKAEIEDYLKSSGVPNASLHLGTFLENMWTRGGLKKSSSSPSSYTINAPFFTPTTINAFTWVGHDVGEAAVALMKNYNHPTTGAQISGKAYPVVTANISFSEFAEKISTALGREVTFATAPPMGHPVYDGMYEALAEYQGFYTSTPVPNPDLVALGAKFGTVEELVETEIKKRFSD</sequence>
<gene>
    <name evidence="4" type="ORF">R3P38DRAFT_3026958</name>
</gene>
<evidence type="ECO:0000313" key="4">
    <source>
        <dbReference type="EMBL" id="KAK7008007.1"/>
    </source>
</evidence>
<dbReference type="EMBL" id="JAWWNJ010000069">
    <property type="protein sequence ID" value="KAK7008007.1"/>
    <property type="molecule type" value="Genomic_DNA"/>
</dbReference>
<dbReference type="CDD" id="cd05251">
    <property type="entry name" value="NmrA_like_SDR_a"/>
    <property type="match status" value="1"/>
</dbReference>
<dbReference type="Gene3D" id="3.40.50.720">
    <property type="entry name" value="NAD(P)-binding Rossmann-like Domain"/>
    <property type="match status" value="1"/>
</dbReference>
<keyword evidence="2" id="KW-0521">NADP</keyword>
<dbReference type="SUPFAM" id="SSF51735">
    <property type="entry name" value="NAD(P)-binding Rossmann-fold domains"/>
    <property type="match status" value="1"/>
</dbReference>
<evidence type="ECO:0000256" key="2">
    <source>
        <dbReference type="ARBA" id="ARBA00022857"/>
    </source>
</evidence>
<proteinExistence type="inferred from homology"/>
<dbReference type="Pfam" id="PF05368">
    <property type="entry name" value="NmrA"/>
    <property type="match status" value="1"/>
</dbReference>
<dbReference type="Gene3D" id="3.90.25.10">
    <property type="entry name" value="UDP-galactose 4-epimerase, domain 1"/>
    <property type="match status" value="1"/>
</dbReference>
<evidence type="ECO:0000259" key="3">
    <source>
        <dbReference type="Pfam" id="PF05368"/>
    </source>
</evidence>
<comment type="caution">
    <text evidence="4">The sequence shown here is derived from an EMBL/GenBank/DDBJ whole genome shotgun (WGS) entry which is preliminary data.</text>
</comment>
<dbReference type="Proteomes" id="UP001362999">
    <property type="component" value="Unassembled WGS sequence"/>
</dbReference>
<dbReference type="InterPro" id="IPR008030">
    <property type="entry name" value="NmrA-like"/>
</dbReference>
<evidence type="ECO:0000313" key="5">
    <source>
        <dbReference type="Proteomes" id="UP001362999"/>
    </source>
</evidence>
<evidence type="ECO:0000256" key="1">
    <source>
        <dbReference type="ARBA" id="ARBA00006328"/>
    </source>
</evidence>
<feature type="domain" description="NmrA-like" evidence="3">
    <location>
        <begin position="8"/>
        <end position="258"/>
    </location>
</feature>
<organism evidence="4 5">
    <name type="scientific">Favolaschia claudopus</name>
    <dbReference type="NCBI Taxonomy" id="2862362"/>
    <lineage>
        <taxon>Eukaryota</taxon>
        <taxon>Fungi</taxon>
        <taxon>Dikarya</taxon>
        <taxon>Basidiomycota</taxon>
        <taxon>Agaricomycotina</taxon>
        <taxon>Agaricomycetes</taxon>
        <taxon>Agaricomycetidae</taxon>
        <taxon>Agaricales</taxon>
        <taxon>Marasmiineae</taxon>
        <taxon>Mycenaceae</taxon>
        <taxon>Favolaschia</taxon>
    </lineage>
</organism>
<accession>A0AAW0AGM7</accession>
<keyword evidence="5" id="KW-1185">Reference proteome</keyword>
<dbReference type="AlphaFoldDB" id="A0AAW0AGM7"/>
<reference evidence="4 5" key="1">
    <citation type="journal article" date="2024" name="J Genomics">
        <title>Draft genome sequencing and assembly of Favolaschia claudopus CIRM-BRFM 2984 isolated from oak limbs.</title>
        <authorList>
            <person name="Navarro D."/>
            <person name="Drula E."/>
            <person name="Chaduli D."/>
            <person name="Cazenave R."/>
            <person name="Ahrendt S."/>
            <person name="Wang J."/>
            <person name="Lipzen A."/>
            <person name="Daum C."/>
            <person name="Barry K."/>
            <person name="Grigoriev I.V."/>
            <person name="Favel A."/>
            <person name="Rosso M.N."/>
            <person name="Martin F."/>
        </authorList>
    </citation>
    <scope>NUCLEOTIDE SEQUENCE [LARGE SCALE GENOMIC DNA]</scope>
    <source>
        <strain evidence="4 5">CIRM-BRFM 2984</strain>
    </source>
</reference>
<dbReference type="PANTHER" id="PTHR42748">
    <property type="entry name" value="NITROGEN METABOLITE REPRESSION PROTEIN NMRA FAMILY MEMBER"/>
    <property type="match status" value="1"/>
</dbReference>